<feature type="compositionally biased region" description="Low complexity" evidence="1">
    <location>
        <begin position="331"/>
        <end position="347"/>
    </location>
</feature>
<protein>
    <recommendedName>
        <fullName evidence="2">OTU domain-containing protein</fullName>
    </recommendedName>
</protein>
<feature type="compositionally biased region" description="Polar residues" evidence="1">
    <location>
        <begin position="1"/>
        <end position="21"/>
    </location>
</feature>
<name>A0A9P6PJW0_9FUNG</name>
<feature type="region of interest" description="Disordered" evidence="1">
    <location>
        <begin position="278"/>
        <end position="468"/>
    </location>
</feature>
<feature type="compositionally biased region" description="Low complexity" evidence="1">
    <location>
        <begin position="379"/>
        <end position="394"/>
    </location>
</feature>
<feature type="compositionally biased region" description="Polar residues" evidence="1">
    <location>
        <begin position="353"/>
        <end position="369"/>
    </location>
</feature>
<feature type="compositionally biased region" description="Basic and acidic residues" evidence="1">
    <location>
        <begin position="410"/>
        <end position="419"/>
    </location>
</feature>
<sequence length="468" mass="51179">MAPVKTRSTSSKYNSGNNNNRGYKADPEDTNDDDDFYGIRELKHQLSGLNLQLKDTTGDGNCLFRACADQYYGSESNHSSLRTEVCRYIEGHAEHFKSFLDNVTVDAHVSQMRKNGTYGGNIELVAFARMKKVDIKVYQPGYIFVIEGVDVKKEGSSPGQRPVMHIAYHSWEHYSSIRNIDGPHEGLPEINPRLIRQKPLAKLTSRDPPRSIERMIMSISGVQDLDLVRELLEKYHGNVDSVYNDLAEKSFAEANPESDSETLDDSNTQDLVKDGKEQMDDTAKKQLPGEPSEGKNNMDAEGADADKSGAQLNNKDGVSSLGKATNPPSPTSFTDTDPSVSTTSKPSFRAPTPVSTVLRATSPAVSSADSSHHHLKDQSATSSSPSSLLSPFSKASDEPAKGVIPKKRISARERKELAKRNQKLNRKNKGKPGFNANGSGSSSSSEHSLIEPSAKASKSSGNMRELFV</sequence>
<dbReference type="CDD" id="cd22756">
    <property type="entry name" value="OTU_OTUD3-like"/>
    <property type="match status" value="1"/>
</dbReference>
<dbReference type="InterPro" id="IPR038765">
    <property type="entry name" value="Papain-like_cys_pep_sf"/>
</dbReference>
<dbReference type="OrthoDB" id="415023at2759"/>
<feature type="region of interest" description="Disordered" evidence="1">
    <location>
        <begin position="1"/>
        <end position="30"/>
    </location>
</feature>
<comment type="caution">
    <text evidence="3">The sequence shown here is derived from an EMBL/GenBank/DDBJ whole genome shotgun (WGS) entry which is preliminary data.</text>
</comment>
<dbReference type="GO" id="GO:0016579">
    <property type="term" value="P:protein deubiquitination"/>
    <property type="evidence" value="ECO:0007669"/>
    <property type="project" value="TreeGrafter"/>
</dbReference>
<reference evidence="3" key="1">
    <citation type="journal article" date="2020" name="Fungal Divers.">
        <title>Resolving the Mortierellaceae phylogeny through synthesis of multi-gene phylogenetics and phylogenomics.</title>
        <authorList>
            <person name="Vandepol N."/>
            <person name="Liber J."/>
            <person name="Desiro A."/>
            <person name="Na H."/>
            <person name="Kennedy M."/>
            <person name="Barry K."/>
            <person name="Grigoriev I.V."/>
            <person name="Miller A.N."/>
            <person name="O'Donnell K."/>
            <person name="Stajich J.E."/>
            <person name="Bonito G."/>
        </authorList>
    </citation>
    <scope>NUCLEOTIDE SEQUENCE</scope>
    <source>
        <strain evidence="3">KOD948</strain>
    </source>
</reference>
<dbReference type="PANTHER" id="PTHR12419">
    <property type="entry name" value="OTU DOMAIN CONTAINING PROTEIN"/>
    <property type="match status" value="1"/>
</dbReference>
<dbReference type="InterPro" id="IPR003323">
    <property type="entry name" value="OTU_dom"/>
</dbReference>
<gene>
    <name evidence="3" type="ORF">BG011_010224</name>
</gene>
<dbReference type="Proteomes" id="UP000726737">
    <property type="component" value="Unassembled WGS sequence"/>
</dbReference>
<dbReference type="Gene3D" id="3.90.70.80">
    <property type="match status" value="1"/>
</dbReference>
<evidence type="ECO:0000256" key="1">
    <source>
        <dbReference type="SAM" id="MobiDB-lite"/>
    </source>
</evidence>
<dbReference type="AlphaFoldDB" id="A0A9P6PJW0"/>
<keyword evidence="4" id="KW-1185">Reference proteome</keyword>
<accession>A0A9P6PJW0</accession>
<evidence type="ECO:0000313" key="3">
    <source>
        <dbReference type="EMBL" id="KAG0248485.1"/>
    </source>
</evidence>
<feature type="compositionally biased region" description="Basic residues" evidence="1">
    <location>
        <begin position="420"/>
        <end position="430"/>
    </location>
</feature>
<evidence type="ECO:0000313" key="4">
    <source>
        <dbReference type="Proteomes" id="UP000726737"/>
    </source>
</evidence>
<organism evidence="3 4">
    <name type="scientific">Mortierella polycephala</name>
    <dbReference type="NCBI Taxonomy" id="41804"/>
    <lineage>
        <taxon>Eukaryota</taxon>
        <taxon>Fungi</taxon>
        <taxon>Fungi incertae sedis</taxon>
        <taxon>Mucoromycota</taxon>
        <taxon>Mortierellomycotina</taxon>
        <taxon>Mortierellomycetes</taxon>
        <taxon>Mortierellales</taxon>
        <taxon>Mortierellaceae</taxon>
        <taxon>Mortierella</taxon>
    </lineage>
</organism>
<dbReference type="PROSITE" id="PS50802">
    <property type="entry name" value="OTU"/>
    <property type="match status" value="1"/>
</dbReference>
<dbReference type="GO" id="GO:0004843">
    <property type="term" value="F:cysteine-type deubiquitinase activity"/>
    <property type="evidence" value="ECO:0007669"/>
    <property type="project" value="TreeGrafter"/>
</dbReference>
<feature type="domain" description="OTU" evidence="2">
    <location>
        <begin position="51"/>
        <end position="180"/>
    </location>
</feature>
<dbReference type="PANTHER" id="PTHR12419:SF7">
    <property type="entry name" value="OTU DOMAIN-CONTAINING PROTEIN 3"/>
    <property type="match status" value="1"/>
</dbReference>
<dbReference type="SUPFAM" id="SSF54001">
    <property type="entry name" value="Cysteine proteinases"/>
    <property type="match status" value="1"/>
</dbReference>
<dbReference type="InterPro" id="IPR050704">
    <property type="entry name" value="Peptidase_C85-like"/>
</dbReference>
<proteinExistence type="predicted"/>
<dbReference type="EMBL" id="JAAAJA010000984">
    <property type="protein sequence ID" value="KAG0248485.1"/>
    <property type="molecule type" value="Genomic_DNA"/>
</dbReference>
<dbReference type="Pfam" id="PF02338">
    <property type="entry name" value="OTU"/>
    <property type="match status" value="1"/>
</dbReference>
<evidence type="ECO:0000259" key="2">
    <source>
        <dbReference type="PROSITE" id="PS50802"/>
    </source>
</evidence>